<feature type="domain" description="ABC transmembrane type-1" evidence="8">
    <location>
        <begin position="125"/>
        <end position="317"/>
    </location>
</feature>
<keyword evidence="6 7" id="KW-0472">Membrane</keyword>
<dbReference type="PROSITE" id="PS50928">
    <property type="entry name" value="ABC_TM1"/>
    <property type="match status" value="1"/>
</dbReference>
<evidence type="ECO:0000256" key="7">
    <source>
        <dbReference type="RuleBase" id="RU363032"/>
    </source>
</evidence>
<dbReference type="GO" id="GO:0055085">
    <property type="term" value="P:transmembrane transport"/>
    <property type="evidence" value="ECO:0007669"/>
    <property type="project" value="InterPro"/>
</dbReference>
<evidence type="ECO:0000259" key="8">
    <source>
        <dbReference type="PROSITE" id="PS50928"/>
    </source>
</evidence>
<dbReference type="Proteomes" id="UP000543419">
    <property type="component" value="Unassembled WGS sequence"/>
</dbReference>
<dbReference type="PANTHER" id="PTHR43744">
    <property type="entry name" value="ABC TRANSPORTER PERMEASE PROTEIN MG189-RELATED-RELATED"/>
    <property type="match status" value="1"/>
</dbReference>
<keyword evidence="3" id="KW-1003">Cell membrane</keyword>
<evidence type="ECO:0000313" key="10">
    <source>
        <dbReference type="Proteomes" id="UP000543419"/>
    </source>
</evidence>
<dbReference type="GO" id="GO:0005886">
    <property type="term" value="C:plasma membrane"/>
    <property type="evidence" value="ECO:0007669"/>
    <property type="project" value="UniProtKB-SubCell"/>
</dbReference>
<protein>
    <submittedName>
        <fullName evidence="9">ABC transporter, permease protein</fullName>
    </submittedName>
</protein>
<dbReference type="InterPro" id="IPR000515">
    <property type="entry name" value="MetI-like"/>
</dbReference>
<proteinExistence type="inferred from homology"/>
<feature type="transmembrane region" description="Helical" evidence="7">
    <location>
        <begin position="196"/>
        <end position="216"/>
    </location>
</feature>
<feature type="transmembrane region" description="Helical" evidence="7">
    <location>
        <begin position="63"/>
        <end position="85"/>
    </location>
</feature>
<evidence type="ECO:0000256" key="1">
    <source>
        <dbReference type="ARBA" id="ARBA00004651"/>
    </source>
</evidence>
<comment type="subcellular location">
    <subcellularLocation>
        <location evidence="1 7">Cell membrane</location>
        <topology evidence="1 7">Multi-pass membrane protein</topology>
    </subcellularLocation>
</comment>
<gene>
    <name evidence="9" type="ORF">G1C97_0583</name>
</gene>
<dbReference type="InterPro" id="IPR035906">
    <property type="entry name" value="MetI-like_sf"/>
</dbReference>
<feature type="transmembrane region" description="Helical" evidence="7">
    <location>
        <begin position="237"/>
        <end position="262"/>
    </location>
</feature>
<evidence type="ECO:0000313" key="9">
    <source>
        <dbReference type="EMBL" id="NMM97634.1"/>
    </source>
</evidence>
<name>A0A7Y0EWC2_9BIFI</name>
<keyword evidence="2 7" id="KW-0813">Transport</keyword>
<comment type="caution">
    <text evidence="9">The sequence shown here is derived from an EMBL/GenBank/DDBJ whole genome shotgun (WGS) entry which is preliminary data.</text>
</comment>
<comment type="similarity">
    <text evidence="7">Belongs to the binding-protein-dependent transport system permease family.</text>
</comment>
<reference evidence="9 10" key="1">
    <citation type="submission" date="2020-02" db="EMBL/GenBank/DDBJ databases">
        <title>Characterization of phylogenetic diversity of novel bifidobacterial species isolated in Czech ZOOs.</title>
        <authorList>
            <person name="Lugli G.A."/>
            <person name="Vera N.B."/>
            <person name="Ventura M."/>
        </authorList>
    </citation>
    <scope>NUCLEOTIDE SEQUENCE [LARGE SCALE GENOMIC DNA]</scope>
    <source>
        <strain evidence="9 10">DSM 109959</strain>
    </source>
</reference>
<keyword evidence="10" id="KW-1185">Reference proteome</keyword>
<evidence type="ECO:0000256" key="5">
    <source>
        <dbReference type="ARBA" id="ARBA00022989"/>
    </source>
</evidence>
<dbReference type="PANTHER" id="PTHR43744:SF6">
    <property type="entry name" value="ABC TRANSPORTER PERMEASE PROTEIN YESQ-RELATED"/>
    <property type="match status" value="1"/>
</dbReference>
<keyword evidence="4 7" id="KW-0812">Transmembrane</keyword>
<sequence length="331" mass="37463">MTTDTMTTKAIFNPPESVKKGTMHDVRDDLRAQQRQRAYAELGSQRGLNGNSKRAISRVVVSVVKQVVVLLLAIIMLYPILWMIASSLRPQDEIFTNMGLVVTKPVWQNYAAGWNALSYPFGRYILNSLIIVVFAIIGNILTCSMAAYAFARLNFRFRGALFGFMLLMLMVPIHVIVIPQYIMWNSLHLINTFVPLILPKFLAMDGFFTFLFYQFLRGLPRDLDEAAKLDGAGHIRIFFQILLPLMKPAIGTCAVFTFIWTWNDFFSQLLYLTKPDMYTVPIALRTFIDAQSQSSYGPMFAMSVVSLIPLFLVFTFGQKYLVQGIATTGGK</sequence>
<evidence type="ECO:0000256" key="4">
    <source>
        <dbReference type="ARBA" id="ARBA00022692"/>
    </source>
</evidence>
<dbReference type="AlphaFoldDB" id="A0A7Y0EWC2"/>
<dbReference type="Gene3D" id="1.10.3720.10">
    <property type="entry name" value="MetI-like"/>
    <property type="match status" value="1"/>
</dbReference>
<evidence type="ECO:0000256" key="3">
    <source>
        <dbReference type="ARBA" id="ARBA00022475"/>
    </source>
</evidence>
<dbReference type="CDD" id="cd06261">
    <property type="entry name" value="TM_PBP2"/>
    <property type="match status" value="1"/>
</dbReference>
<evidence type="ECO:0000256" key="2">
    <source>
        <dbReference type="ARBA" id="ARBA00022448"/>
    </source>
</evidence>
<feature type="transmembrane region" description="Helical" evidence="7">
    <location>
        <begin position="124"/>
        <end position="150"/>
    </location>
</feature>
<dbReference type="SUPFAM" id="SSF161098">
    <property type="entry name" value="MetI-like"/>
    <property type="match status" value="1"/>
</dbReference>
<evidence type="ECO:0000256" key="6">
    <source>
        <dbReference type="ARBA" id="ARBA00023136"/>
    </source>
</evidence>
<accession>A0A7Y0EWC2</accession>
<organism evidence="9 10">
    <name type="scientific">Bifidobacterium olomucense</name>
    <dbReference type="NCBI Taxonomy" id="2675324"/>
    <lineage>
        <taxon>Bacteria</taxon>
        <taxon>Bacillati</taxon>
        <taxon>Actinomycetota</taxon>
        <taxon>Actinomycetes</taxon>
        <taxon>Bifidobacteriales</taxon>
        <taxon>Bifidobacteriaceae</taxon>
        <taxon>Bifidobacterium</taxon>
    </lineage>
</organism>
<dbReference type="EMBL" id="JAAIIG010000002">
    <property type="protein sequence ID" value="NMM97634.1"/>
    <property type="molecule type" value="Genomic_DNA"/>
</dbReference>
<feature type="transmembrane region" description="Helical" evidence="7">
    <location>
        <begin position="296"/>
        <end position="316"/>
    </location>
</feature>
<keyword evidence="5 7" id="KW-1133">Transmembrane helix</keyword>
<dbReference type="Pfam" id="PF00528">
    <property type="entry name" value="BPD_transp_1"/>
    <property type="match status" value="1"/>
</dbReference>
<feature type="transmembrane region" description="Helical" evidence="7">
    <location>
        <begin position="162"/>
        <end position="184"/>
    </location>
</feature>